<gene>
    <name evidence="5" type="ORF">OM076_28895</name>
</gene>
<evidence type="ECO:0000256" key="1">
    <source>
        <dbReference type="ARBA" id="ARBA00001933"/>
    </source>
</evidence>
<dbReference type="GO" id="GO:0008483">
    <property type="term" value="F:transaminase activity"/>
    <property type="evidence" value="ECO:0007669"/>
    <property type="project" value="UniProtKB-KW"/>
</dbReference>
<dbReference type="InterPro" id="IPR015421">
    <property type="entry name" value="PyrdxlP-dep_Trfase_major"/>
</dbReference>
<dbReference type="InterPro" id="IPR049943">
    <property type="entry name" value="Ser_HO-MeTrfase-like"/>
</dbReference>
<comment type="caution">
    <text evidence="5">The sequence shown here is derived from an EMBL/GenBank/DDBJ whole genome shotgun (WGS) entry which is preliminary data.</text>
</comment>
<evidence type="ECO:0000313" key="5">
    <source>
        <dbReference type="EMBL" id="MDA0164323.1"/>
    </source>
</evidence>
<name>A0A9X3S8G9_9ACTN</name>
<dbReference type="RefSeq" id="WP_270043574.1">
    <property type="nucleotide sequence ID" value="NZ_JAPDOD010000032.1"/>
</dbReference>
<evidence type="ECO:0000256" key="3">
    <source>
        <dbReference type="ARBA" id="ARBA00022898"/>
    </source>
</evidence>
<evidence type="ECO:0000259" key="4">
    <source>
        <dbReference type="Pfam" id="PF00464"/>
    </source>
</evidence>
<keyword evidence="5" id="KW-0032">Aminotransferase</keyword>
<dbReference type="GO" id="GO:0030170">
    <property type="term" value="F:pyridoxal phosphate binding"/>
    <property type="evidence" value="ECO:0007669"/>
    <property type="project" value="TreeGrafter"/>
</dbReference>
<evidence type="ECO:0000256" key="2">
    <source>
        <dbReference type="ARBA" id="ARBA00006376"/>
    </source>
</evidence>
<dbReference type="PANTHER" id="PTHR11680">
    <property type="entry name" value="SERINE HYDROXYMETHYLTRANSFERASE"/>
    <property type="match status" value="1"/>
</dbReference>
<protein>
    <submittedName>
        <fullName evidence="5">Aminotransferase class I/II-fold pyridoxal phosphate-dependent enzyme</fullName>
    </submittedName>
</protein>
<dbReference type="InterPro" id="IPR039429">
    <property type="entry name" value="SHMT-like_dom"/>
</dbReference>
<proteinExistence type="inferred from homology"/>
<dbReference type="GO" id="GO:0019264">
    <property type="term" value="P:glycine biosynthetic process from serine"/>
    <property type="evidence" value="ECO:0007669"/>
    <property type="project" value="TreeGrafter"/>
</dbReference>
<dbReference type="InterPro" id="IPR015422">
    <property type="entry name" value="PyrdxlP-dep_Trfase_small"/>
</dbReference>
<dbReference type="AlphaFoldDB" id="A0A9X3S8G9"/>
<dbReference type="InterPro" id="IPR015424">
    <property type="entry name" value="PyrdxlP-dep_Trfase"/>
</dbReference>
<keyword evidence="5" id="KW-0808">Transferase</keyword>
<dbReference type="GO" id="GO:0005737">
    <property type="term" value="C:cytoplasm"/>
    <property type="evidence" value="ECO:0007669"/>
    <property type="project" value="TreeGrafter"/>
</dbReference>
<dbReference type="Proteomes" id="UP001149140">
    <property type="component" value="Unassembled WGS sequence"/>
</dbReference>
<evidence type="ECO:0000313" key="6">
    <source>
        <dbReference type="Proteomes" id="UP001149140"/>
    </source>
</evidence>
<dbReference type="GO" id="GO:0004372">
    <property type="term" value="F:glycine hydroxymethyltransferase activity"/>
    <property type="evidence" value="ECO:0007669"/>
    <property type="project" value="TreeGrafter"/>
</dbReference>
<dbReference type="Pfam" id="PF00464">
    <property type="entry name" value="SHMT"/>
    <property type="match status" value="1"/>
</dbReference>
<reference evidence="5" key="1">
    <citation type="submission" date="2022-10" db="EMBL/GenBank/DDBJ databases">
        <title>The WGS of Solirubrobacter ginsenosidimutans DSM 21036.</title>
        <authorList>
            <person name="Jiang Z."/>
        </authorList>
    </citation>
    <scope>NUCLEOTIDE SEQUENCE</scope>
    <source>
        <strain evidence="5">DSM 21036</strain>
    </source>
</reference>
<dbReference type="GO" id="GO:0046653">
    <property type="term" value="P:tetrahydrofolate metabolic process"/>
    <property type="evidence" value="ECO:0007669"/>
    <property type="project" value="TreeGrafter"/>
</dbReference>
<comment type="cofactor">
    <cofactor evidence="1">
        <name>pyridoxal 5'-phosphate</name>
        <dbReference type="ChEBI" id="CHEBI:597326"/>
    </cofactor>
</comment>
<dbReference type="Gene3D" id="3.90.1150.10">
    <property type="entry name" value="Aspartate Aminotransferase, domain 1"/>
    <property type="match status" value="1"/>
</dbReference>
<organism evidence="5 6">
    <name type="scientific">Solirubrobacter ginsenosidimutans</name>
    <dbReference type="NCBI Taxonomy" id="490573"/>
    <lineage>
        <taxon>Bacteria</taxon>
        <taxon>Bacillati</taxon>
        <taxon>Actinomycetota</taxon>
        <taxon>Thermoleophilia</taxon>
        <taxon>Solirubrobacterales</taxon>
        <taxon>Solirubrobacteraceae</taxon>
        <taxon>Solirubrobacter</taxon>
    </lineage>
</organism>
<sequence length="433" mass="45094">MESYTAPWASSAARRRLAAVEAALPSDPAEALERAAAAAHSHAQRLDEDTLQLNAGTNVPSPLVAALHESALAAQPSMGYPGTKYQPGLEAIDVVEVTAATAVARLMGAAFAEVRPTSATLANLAVYTALTDPGDTIAVLPDWAGGRHAAGVASVRGLRVAALPYDTEALDVDLDALDEFLGWEIPRLLVLGGSLMLFPHRLSAIADVVRGHGIPLLYDASQVAGLIAEDRFQDPLREGADLMTFSTYTSFGGPPGGVIVTNDAELAEQVANAVHPVLLANYDASRLVPLAAAALERDRSAGAYADQCIANAQALAEALAEEGFAVVGGADRGYTTSHHVAIEIPGGGTAAAVKLAESNLLASDIGIPSDPSGGVRFGTQAITRQGFIEDDMPAIAAACAGVLLHDRDVRRDVAEVRRRRVGLRWCLTPEDLP</sequence>
<feature type="domain" description="Serine hydroxymethyltransferase-like" evidence="4">
    <location>
        <begin position="47"/>
        <end position="397"/>
    </location>
</feature>
<keyword evidence="6" id="KW-1185">Reference proteome</keyword>
<keyword evidence="3" id="KW-0663">Pyridoxal phosphate</keyword>
<accession>A0A9X3S8G9</accession>
<comment type="similarity">
    <text evidence="2">Belongs to the SHMT family.</text>
</comment>
<dbReference type="PANTHER" id="PTHR11680:SF35">
    <property type="entry name" value="SERINE HYDROXYMETHYLTRANSFERASE 1"/>
    <property type="match status" value="1"/>
</dbReference>
<dbReference type="Gene3D" id="3.40.640.10">
    <property type="entry name" value="Type I PLP-dependent aspartate aminotransferase-like (Major domain)"/>
    <property type="match status" value="1"/>
</dbReference>
<dbReference type="SUPFAM" id="SSF53383">
    <property type="entry name" value="PLP-dependent transferases"/>
    <property type="match status" value="1"/>
</dbReference>
<dbReference type="EMBL" id="JAPDOD010000032">
    <property type="protein sequence ID" value="MDA0164323.1"/>
    <property type="molecule type" value="Genomic_DNA"/>
</dbReference>